<name>A0A2J6QYB2_HYAVF</name>
<sequence>MVCTRTKGREGSLLRDGRGRRWQSHHTLPDDGKLGREARIGTSKCEQCLYKCNTEVPQSVNTGRGVALLDELYNEMG</sequence>
<evidence type="ECO:0000256" key="1">
    <source>
        <dbReference type="SAM" id="MobiDB-lite"/>
    </source>
</evidence>
<evidence type="ECO:0000313" key="3">
    <source>
        <dbReference type="Proteomes" id="UP000235786"/>
    </source>
</evidence>
<reference evidence="2 3" key="1">
    <citation type="submission" date="2016-04" db="EMBL/GenBank/DDBJ databases">
        <title>A degradative enzymes factory behind the ericoid mycorrhizal symbiosis.</title>
        <authorList>
            <consortium name="DOE Joint Genome Institute"/>
            <person name="Martino E."/>
            <person name="Morin E."/>
            <person name="Grelet G."/>
            <person name="Kuo A."/>
            <person name="Kohler A."/>
            <person name="Daghino S."/>
            <person name="Barry K."/>
            <person name="Choi C."/>
            <person name="Cichocki N."/>
            <person name="Clum A."/>
            <person name="Copeland A."/>
            <person name="Hainaut M."/>
            <person name="Haridas S."/>
            <person name="Labutti K."/>
            <person name="Lindquist E."/>
            <person name="Lipzen A."/>
            <person name="Khouja H.-R."/>
            <person name="Murat C."/>
            <person name="Ohm R."/>
            <person name="Olson A."/>
            <person name="Spatafora J."/>
            <person name="Veneault-Fourrey C."/>
            <person name="Henrissat B."/>
            <person name="Grigoriev I."/>
            <person name="Martin F."/>
            <person name="Perotto S."/>
        </authorList>
    </citation>
    <scope>NUCLEOTIDE SEQUENCE [LARGE SCALE GENOMIC DNA]</scope>
    <source>
        <strain evidence="2 3">F</strain>
    </source>
</reference>
<feature type="compositionally biased region" description="Basic and acidic residues" evidence="1">
    <location>
        <begin position="7"/>
        <end position="19"/>
    </location>
</feature>
<evidence type="ECO:0000313" key="2">
    <source>
        <dbReference type="EMBL" id="PMD31231.1"/>
    </source>
</evidence>
<organism evidence="2 3">
    <name type="scientific">Hyaloscypha variabilis (strain UAMH 11265 / GT02V1 / F)</name>
    <name type="common">Meliniomyces variabilis</name>
    <dbReference type="NCBI Taxonomy" id="1149755"/>
    <lineage>
        <taxon>Eukaryota</taxon>
        <taxon>Fungi</taxon>
        <taxon>Dikarya</taxon>
        <taxon>Ascomycota</taxon>
        <taxon>Pezizomycotina</taxon>
        <taxon>Leotiomycetes</taxon>
        <taxon>Helotiales</taxon>
        <taxon>Hyaloscyphaceae</taxon>
        <taxon>Hyaloscypha</taxon>
        <taxon>Hyaloscypha variabilis</taxon>
    </lineage>
</organism>
<protein>
    <submittedName>
        <fullName evidence="2">Uncharacterized protein</fullName>
    </submittedName>
</protein>
<gene>
    <name evidence="2" type="ORF">L207DRAFT_193726</name>
</gene>
<feature type="region of interest" description="Disordered" evidence="1">
    <location>
        <begin position="1"/>
        <end position="35"/>
    </location>
</feature>
<dbReference type="AlphaFoldDB" id="A0A2J6QYB2"/>
<accession>A0A2J6QYB2</accession>
<proteinExistence type="predicted"/>
<keyword evidence="3" id="KW-1185">Reference proteome</keyword>
<dbReference type="Proteomes" id="UP000235786">
    <property type="component" value="Unassembled WGS sequence"/>
</dbReference>
<dbReference type="EMBL" id="KZ613963">
    <property type="protein sequence ID" value="PMD31231.1"/>
    <property type="molecule type" value="Genomic_DNA"/>
</dbReference>